<protein>
    <submittedName>
        <fullName evidence="2">Major facilitator superfamily MFS_1</fullName>
    </submittedName>
</protein>
<keyword evidence="1" id="KW-0812">Transmembrane</keyword>
<reference evidence="3" key="1">
    <citation type="submission" date="2010-10" db="EMBL/GenBank/DDBJ databases">
        <title>Complete sequence of Enterobacter cloacae SCF1.</title>
        <authorList>
            <consortium name="US DOE Joint Genome Institute"/>
            <person name="Lucas S."/>
            <person name="Copeland A."/>
            <person name="Lapidus A."/>
            <person name="Cheng J.-F."/>
            <person name="Bruce D."/>
            <person name="Goodwin L."/>
            <person name="Pitluck S."/>
            <person name="Davenport K."/>
            <person name="Detter J.C."/>
            <person name="Han C."/>
            <person name="Tapia R."/>
            <person name="Land M."/>
            <person name="Hauser L."/>
            <person name="Chang Y.-J."/>
            <person name="Jeffries C."/>
            <person name="Kyrpides N."/>
            <person name="Ivanova N."/>
            <person name="Mikhailova N."/>
            <person name="DeAngelis K."/>
            <person name="Arkin A.P."/>
            <person name="Chivian D."/>
            <person name="Edwards B."/>
            <person name="Woo H."/>
            <person name="Hazen T.C."/>
            <person name="Woyke T."/>
        </authorList>
    </citation>
    <scope>NUCLEOTIDE SEQUENCE [LARGE SCALE GENOMIC DNA]</scope>
    <source>
        <strain evidence="3">SCF1</strain>
    </source>
</reference>
<sequence>MFSNLQIICLQMVSLFISFCFFVLNSSATNDHGSIVGLSLSGFFFVLSVWPFICVILSGDKK</sequence>
<name>E3GBA4_ENTLS</name>
<organism evidence="2 3">
    <name type="scientific">Enterobacter lignolyticus (strain SCF1)</name>
    <dbReference type="NCBI Taxonomy" id="701347"/>
    <lineage>
        <taxon>Bacteria</taxon>
        <taxon>Pseudomonadati</taxon>
        <taxon>Pseudomonadota</taxon>
        <taxon>Gammaproteobacteria</taxon>
        <taxon>Enterobacterales</taxon>
        <taxon>Enterobacteriaceae</taxon>
        <taxon>Pluralibacter</taxon>
    </lineage>
</organism>
<dbReference type="HOGENOM" id="CLU_2897201_0_0_6"/>
<proteinExistence type="predicted"/>
<dbReference type="STRING" id="701347.Entcl_1512"/>
<dbReference type="AlphaFoldDB" id="E3GBA4"/>
<keyword evidence="3" id="KW-1185">Reference proteome</keyword>
<evidence type="ECO:0000256" key="1">
    <source>
        <dbReference type="SAM" id="Phobius"/>
    </source>
</evidence>
<dbReference type="EMBL" id="CP002272">
    <property type="protein sequence ID" value="ADO47773.1"/>
    <property type="molecule type" value="Genomic_DNA"/>
</dbReference>
<reference evidence="2 3" key="2">
    <citation type="journal article" date="2011" name="Stand. Genomic Sci.">
        <title>Complete genome sequence of 'Enterobacter lignolyticus' SCF1.</title>
        <authorList>
            <person name="Deangelis K.M."/>
            <person name="D'Haeseleer P."/>
            <person name="Chivian D."/>
            <person name="Fortney J.L."/>
            <person name="Khudyakov J."/>
            <person name="Simmons B."/>
            <person name="Woo H."/>
            <person name="Arkin A.P."/>
            <person name="Davenport K.W."/>
            <person name="Goodwin L."/>
            <person name="Chen A."/>
            <person name="Ivanova N."/>
            <person name="Kyrpides N.C."/>
            <person name="Mavromatis K."/>
            <person name="Woyke T."/>
            <person name="Hazen T.C."/>
        </authorList>
    </citation>
    <scope>NUCLEOTIDE SEQUENCE [LARGE SCALE GENOMIC DNA]</scope>
    <source>
        <strain evidence="2 3">SCF1</strain>
    </source>
</reference>
<accession>E3GBA4</accession>
<feature type="transmembrane region" description="Helical" evidence="1">
    <location>
        <begin position="7"/>
        <end position="24"/>
    </location>
</feature>
<evidence type="ECO:0000313" key="3">
    <source>
        <dbReference type="Proteomes" id="UP000006872"/>
    </source>
</evidence>
<feature type="transmembrane region" description="Helical" evidence="1">
    <location>
        <begin position="36"/>
        <end position="57"/>
    </location>
</feature>
<keyword evidence="1" id="KW-1133">Transmembrane helix</keyword>
<evidence type="ECO:0000313" key="2">
    <source>
        <dbReference type="EMBL" id="ADO47773.1"/>
    </source>
</evidence>
<gene>
    <name evidence="2" type="ordered locus">Entcl_1512</name>
</gene>
<keyword evidence="1" id="KW-0472">Membrane</keyword>
<dbReference type="Proteomes" id="UP000006872">
    <property type="component" value="Chromosome"/>
</dbReference>
<dbReference type="KEGG" id="esc:Entcl_1512"/>